<organism evidence="2 3">
    <name type="scientific">Cyclospora cayetanensis</name>
    <dbReference type="NCBI Taxonomy" id="88456"/>
    <lineage>
        <taxon>Eukaryota</taxon>
        <taxon>Sar</taxon>
        <taxon>Alveolata</taxon>
        <taxon>Apicomplexa</taxon>
        <taxon>Conoidasida</taxon>
        <taxon>Coccidia</taxon>
        <taxon>Eucoccidiorida</taxon>
        <taxon>Eimeriorina</taxon>
        <taxon>Eimeriidae</taxon>
        <taxon>Cyclospora</taxon>
    </lineage>
</organism>
<evidence type="ECO:0000313" key="3">
    <source>
        <dbReference type="RefSeq" id="XP_026193469.1"/>
    </source>
</evidence>
<name>A0A6P6S106_9EIME</name>
<feature type="region of interest" description="Disordered" evidence="1">
    <location>
        <begin position="70"/>
        <end position="96"/>
    </location>
</feature>
<gene>
    <name evidence="3" type="primary">LOC34619740</name>
</gene>
<proteinExistence type="predicted"/>
<keyword evidence="2" id="KW-1185">Reference proteome</keyword>
<evidence type="ECO:0000313" key="2">
    <source>
        <dbReference type="Proteomes" id="UP000515125"/>
    </source>
</evidence>
<accession>A0A6P6S106</accession>
<feature type="compositionally biased region" description="Low complexity" evidence="1">
    <location>
        <begin position="119"/>
        <end position="141"/>
    </location>
</feature>
<evidence type="ECO:0000256" key="1">
    <source>
        <dbReference type="SAM" id="MobiDB-lite"/>
    </source>
</evidence>
<dbReference type="RefSeq" id="XP_026193469.1">
    <property type="nucleotide sequence ID" value="XM_026337684.1"/>
</dbReference>
<dbReference type="Proteomes" id="UP000515125">
    <property type="component" value="Unplaced"/>
</dbReference>
<dbReference type="OrthoDB" id="348375at2759"/>
<reference evidence="3" key="1">
    <citation type="submission" date="2025-08" db="UniProtKB">
        <authorList>
            <consortium name="RefSeq"/>
        </authorList>
    </citation>
    <scope>IDENTIFICATION</scope>
</reference>
<dbReference type="GeneID" id="34619740"/>
<protein>
    <submittedName>
        <fullName evidence="3">Uncharacterized protein LOC34619740</fullName>
    </submittedName>
</protein>
<dbReference type="AlphaFoldDB" id="A0A6P6S106"/>
<sequence length="252" mass="26363">MAMLSPEQRRAALELIQDDLGILASDHMLDSTFSFDTELLSIEKQKRLFAYVNSMARANRELLISRGLLGGPPTGEVQGAPPGGAGSRLDGRRGYSGGAAAGCGAAAAARRGGHDSDSSDNSSDSSSSSSDSLSSTTSSSDSDSDDGERLGEGGGGLPSVQKGLPEYRPVAEDGEKVEIREELMGRHADFLGVIDAQQADEPMASGLQEEAKATAWQEWKGQVIQQGFAAERAAAPQRSASEIIAEGYDARI</sequence>
<feature type="region of interest" description="Disordered" evidence="1">
    <location>
        <begin position="109"/>
        <end position="173"/>
    </location>
</feature>